<comment type="caution">
    <text evidence="1">The sequence shown here is derived from an EMBL/GenBank/DDBJ whole genome shotgun (WGS) entry which is preliminary data.</text>
</comment>
<proteinExistence type="predicted"/>
<sequence>MSAAGPIQKTDQDEDDQSFMDQLDLLEQVRYFVLFPPDKDFSQVCSCDVCRPKIQCLNEFQKEIKAKMSLISKYGADLDNNKENHCLSITLSAYWPRRMLGFLENKLKAAVSEGSGVSWTLEKSDSAAAELKRIDKEIAKRLNDAGLLGDPGDTIQMTMMMMITMSISWIKLIMGNTKAKDEAYVLFEGIESLEKDWLMHKETSDAHKLERQIEIVKKFPVGKLQDEVEELIEKIPSREFFSMIFGKARDYIYNVSYSFIRKRQEFWKGFSLPTKGNDHSSNGLKETLDSLIEEVISFKERWNEEFAPVFTPRDRSNPKRQLVD</sequence>
<dbReference type="EMBL" id="JAVIJP010000005">
    <property type="protein sequence ID" value="KAL3653733.1"/>
    <property type="molecule type" value="Genomic_DNA"/>
</dbReference>
<accession>A0ABD3EHF0</accession>
<dbReference type="Proteomes" id="UP001632038">
    <property type="component" value="Unassembled WGS sequence"/>
</dbReference>
<keyword evidence="2" id="KW-1185">Reference proteome</keyword>
<name>A0ABD3EHF0_9LAMI</name>
<reference evidence="2" key="1">
    <citation type="journal article" date="2024" name="IScience">
        <title>Strigolactones Initiate the Formation of Haustorium-like Structures in Castilleja.</title>
        <authorList>
            <person name="Buerger M."/>
            <person name="Peterson D."/>
            <person name="Chory J."/>
        </authorList>
    </citation>
    <scope>NUCLEOTIDE SEQUENCE [LARGE SCALE GENOMIC DNA]</scope>
</reference>
<evidence type="ECO:0000313" key="1">
    <source>
        <dbReference type="EMBL" id="KAL3653733.1"/>
    </source>
</evidence>
<gene>
    <name evidence="1" type="ORF">CASFOL_003414</name>
</gene>
<evidence type="ECO:0000313" key="2">
    <source>
        <dbReference type="Proteomes" id="UP001632038"/>
    </source>
</evidence>
<organism evidence="1 2">
    <name type="scientific">Castilleja foliolosa</name>
    <dbReference type="NCBI Taxonomy" id="1961234"/>
    <lineage>
        <taxon>Eukaryota</taxon>
        <taxon>Viridiplantae</taxon>
        <taxon>Streptophyta</taxon>
        <taxon>Embryophyta</taxon>
        <taxon>Tracheophyta</taxon>
        <taxon>Spermatophyta</taxon>
        <taxon>Magnoliopsida</taxon>
        <taxon>eudicotyledons</taxon>
        <taxon>Gunneridae</taxon>
        <taxon>Pentapetalae</taxon>
        <taxon>asterids</taxon>
        <taxon>lamiids</taxon>
        <taxon>Lamiales</taxon>
        <taxon>Orobanchaceae</taxon>
        <taxon>Pedicularideae</taxon>
        <taxon>Castillejinae</taxon>
        <taxon>Castilleja</taxon>
    </lineage>
</organism>
<protein>
    <submittedName>
        <fullName evidence="1">Uncharacterized protein</fullName>
    </submittedName>
</protein>
<dbReference type="AlphaFoldDB" id="A0ABD3EHF0"/>